<dbReference type="EMBL" id="VRSV01000002">
    <property type="protein sequence ID" value="TXK09781.1"/>
    <property type="molecule type" value="Genomic_DNA"/>
</dbReference>
<gene>
    <name evidence="2" type="ORF">FVP77_12870</name>
</gene>
<dbReference type="Proteomes" id="UP000321034">
    <property type="component" value="Unassembled WGS sequence"/>
</dbReference>
<proteinExistence type="predicted"/>
<evidence type="ECO:0000313" key="3">
    <source>
        <dbReference type="Proteomes" id="UP000321034"/>
    </source>
</evidence>
<sequence>MQFAGVLPEDAPDPRLDQAERAKELPVPVRGFIPQPSLEDDDSLALMVQQQGDTMVAMSVSVGYMLWRNPDDRADPVNLADLDDHTRRSLDTVPPWPRPAWLIAQVERMRYPRLWEAVRTSWHAETSERTTPGALLMDHARHILMNHFREPAGIDLHEWDSPAFPGTSAVRDGVTVRVEGSDLPGIEIDTDPFVYAVGAALPDGGVLTAVVPRDELPLIELAFDVRR</sequence>
<feature type="compositionally biased region" description="Basic and acidic residues" evidence="1">
    <location>
        <begin position="12"/>
        <end position="23"/>
    </location>
</feature>
<protein>
    <submittedName>
        <fullName evidence="2">Uncharacterized protein</fullName>
    </submittedName>
</protein>
<name>A0A5C8HXP3_9MICO</name>
<evidence type="ECO:0000313" key="2">
    <source>
        <dbReference type="EMBL" id="TXK09781.1"/>
    </source>
</evidence>
<evidence type="ECO:0000256" key="1">
    <source>
        <dbReference type="SAM" id="MobiDB-lite"/>
    </source>
</evidence>
<keyword evidence="3" id="KW-1185">Reference proteome</keyword>
<accession>A0A5C8HXP3</accession>
<feature type="region of interest" description="Disordered" evidence="1">
    <location>
        <begin position="1"/>
        <end position="23"/>
    </location>
</feature>
<dbReference type="RefSeq" id="WP_147894983.1">
    <property type="nucleotide sequence ID" value="NZ_BAAANR010000001.1"/>
</dbReference>
<dbReference type="AlphaFoldDB" id="A0A5C8HXP3"/>
<reference evidence="2 3" key="1">
    <citation type="submission" date="2019-08" db="EMBL/GenBank/DDBJ databases">
        <authorList>
            <person name="Dong K."/>
        </authorList>
    </citation>
    <scope>NUCLEOTIDE SEQUENCE [LARGE SCALE GENOMIC DNA]</scope>
    <source>
        <strain evidence="2 3">JCM14558</strain>
    </source>
</reference>
<dbReference type="OrthoDB" id="4915037at2"/>
<organism evidence="2 3">
    <name type="scientific">Microbacterium hatanonis</name>
    <dbReference type="NCBI Taxonomy" id="404366"/>
    <lineage>
        <taxon>Bacteria</taxon>
        <taxon>Bacillati</taxon>
        <taxon>Actinomycetota</taxon>
        <taxon>Actinomycetes</taxon>
        <taxon>Micrococcales</taxon>
        <taxon>Microbacteriaceae</taxon>
        <taxon>Microbacterium</taxon>
    </lineage>
</organism>
<comment type="caution">
    <text evidence="2">The sequence shown here is derived from an EMBL/GenBank/DDBJ whole genome shotgun (WGS) entry which is preliminary data.</text>
</comment>